<evidence type="ECO:0000313" key="3">
    <source>
        <dbReference type="EMBL" id="SHH32374.1"/>
    </source>
</evidence>
<feature type="domain" description="GerMN" evidence="2">
    <location>
        <begin position="92"/>
        <end position="179"/>
    </location>
</feature>
<dbReference type="PROSITE" id="PS51257">
    <property type="entry name" value="PROKAR_LIPOPROTEIN"/>
    <property type="match status" value="1"/>
</dbReference>
<evidence type="ECO:0000256" key="1">
    <source>
        <dbReference type="SAM" id="MobiDB-lite"/>
    </source>
</evidence>
<accession>A0A1M5S1P6</accession>
<feature type="region of interest" description="Disordered" evidence="1">
    <location>
        <begin position="201"/>
        <end position="275"/>
    </location>
</feature>
<organism evidence="3 4">
    <name type="scientific">Desulfosporosinus lacus DSM 15449</name>
    <dbReference type="NCBI Taxonomy" id="1121420"/>
    <lineage>
        <taxon>Bacteria</taxon>
        <taxon>Bacillati</taxon>
        <taxon>Bacillota</taxon>
        <taxon>Clostridia</taxon>
        <taxon>Eubacteriales</taxon>
        <taxon>Desulfitobacteriaceae</taxon>
        <taxon>Desulfosporosinus</taxon>
    </lineage>
</organism>
<protein>
    <submittedName>
        <fullName evidence="3">Sporulation and spore germination</fullName>
    </submittedName>
</protein>
<dbReference type="RefSeq" id="WP_073027914.1">
    <property type="nucleotide sequence ID" value="NZ_FQXJ01000003.1"/>
</dbReference>
<dbReference type="InterPro" id="IPR019606">
    <property type="entry name" value="GerMN"/>
</dbReference>
<dbReference type="OrthoDB" id="9809406at2"/>
<sequence length="275" mass="29173">MKVRARNCILMGVIFLSLILMTGCGTLETLVKKDGASTPLADWIGANEDKGTALPATTTPGEGVVIALYFPDTSGKYLLKEERTLQKTVSMARETVNQWLKGPIMTETMQSSVSTVTTLRDIAIKDNVVIVDLSKEFMQPNSKVSPEVALYGLVNTLTQFSTIKQVQIRIEGAPITKYGTVAATNLVYKASLVKSAVTANPVVPNTGTGNAGLGVVVPSSGTNNNSNNTNTNGNSNNANNNASNNNNDSSNQNNNEALPNSPSSINLFNYPPSST</sequence>
<evidence type="ECO:0000259" key="2">
    <source>
        <dbReference type="SMART" id="SM00909"/>
    </source>
</evidence>
<reference evidence="4" key="1">
    <citation type="submission" date="2016-11" db="EMBL/GenBank/DDBJ databases">
        <authorList>
            <person name="Varghese N."/>
            <person name="Submissions S."/>
        </authorList>
    </citation>
    <scope>NUCLEOTIDE SEQUENCE [LARGE SCALE GENOMIC DNA]</scope>
    <source>
        <strain evidence="4">DSM 15449</strain>
    </source>
</reference>
<dbReference type="Pfam" id="PF10646">
    <property type="entry name" value="Germane"/>
    <property type="match status" value="1"/>
</dbReference>
<dbReference type="STRING" id="1121420.SAMN02746098_00722"/>
<evidence type="ECO:0000313" key="4">
    <source>
        <dbReference type="Proteomes" id="UP000183954"/>
    </source>
</evidence>
<dbReference type="Proteomes" id="UP000183954">
    <property type="component" value="Unassembled WGS sequence"/>
</dbReference>
<dbReference type="EMBL" id="FQXJ01000003">
    <property type="protein sequence ID" value="SHH32374.1"/>
    <property type="molecule type" value="Genomic_DNA"/>
</dbReference>
<keyword evidence="4" id="KW-1185">Reference proteome</keyword>
<dbReference type="AlphaFoldDB" id="A0A1M5S1P6"/>
<gene>
    <name evidence="3" type="ORF">SAMN02746098_00722</name>
</gene>
<feature type="compositionally biased region" description="Polar residues" evidence="1">
    <location>
        <begin position="256"/>
        <end position="275"/>
    </location>
</feature>
<name>A0A1M5S1P6_9FIRM</name>
<proteinExistence type="predicted"/>
<dbReference type="SMART" id="SM00909">
    <property type="entry name" value="Germane"/>
    <property type="match status" value="1"/>
</dbReference>
<feature type="compositionally biased region" description="Low complexity" evidence="1">
    <location>
        <begin position="219"/>
        <end position="255"/>
    </location>
</feature>